<organism evidence="2 3">
    <name type="scientific">Methanolapillus ohkumae</name>
    <dbReference type="NCBI Taxonomy" id="3028298"/>
    <lineage>
        <taxon>Archaea</taxon>
        <taxon>Methanobacteriati</taxon>
        <taxon>Methanobacteriota</taxon>
        <taxon>Stenosarchaea group</taxon>
        <taxon>Methanomicrobia</taxon>
        <taxon>Methanosarcinales</taxon>
        <taxon>Methanosarcinaceae</taxon>
        <taxon>Methanolapillus</taxon>
    </lineage>
</organism>
<dbReference type="PANTHER" id="PTHR39964">
    <property type="entry name" value="UPF0292 PROTEIN TK1411"/>
    <property type="match status" value="1"/>
</dbReference>
<dbReference type="RefSeq" id="WP_338097684.1">
    <property type="nucleotide sequence ID" value="NZ_CP131061.1"/>
</dbReference>
<dbReference type="Gene3D" id="3.40.1360.10">
    <property type="match status" value="1"/>
</dbReference>
<dbReference type="PANTHER" id="PTHR39964:SF2">
    <property type="entry name" value="UPF0292 PROTEIN MJ1624"/>
    <property type="match status" value="1"/>
</dbReference>
<dbReference type="PROSITE" id="PS50880">
    <property type="entry name" value="TOPRIM"/>
    <property type="match status" value="1"/>
</dbReference>
<dbReference type="NCBIfam" id="NF003091">
    <property type="entry name" value="PRK04017.1-2"/>
    <property type="match status" value="1"/>
</dbReference>
<gene>
    <name evidence="2" type="ORF">MsAm2_15320</name>
</gene>
<accession>A0AA96ZXI1</accession>
<evidence type="ECO:0000313" key="3">
    <source>
        <dbReference type="Proteomes" id="UP001304970"/>
    </source>
</evidence>
<sequence>MSLDSESIRKKESLLALEDLLIRLKSEEVSSRSVIVVEGRRDILSLQKLGVGGLIFPCAFQPTAKFCEQIAELKKEVIILTDWDRRGGILASRLFEQFKNLDVTCNLEIREKILFYTKKEIKDVESLYSYVSKYRREFHFHSEEDDF</sequence>
<reference evidence="2 3" key="1">
    <citation type="submission" date="2023-07" db="EMBL/GenBank/DDBJ databases">
        <title>Closed genome sequence of Methanosarcinaceae archaeon Am2.</title>
        <authorList>
            <person name="Poehlein A."/>
            <person name="Protasov E."/>
            <person name="Platt K."/>
            <person name="Reeh H."/>
            <person name="Daniel R."/>
            <person name="Brune A."/>
        </authorList>
    </citation>
    <scope>NUCLEOTIDE SEQUENCE [LARGE SCALE GENOMIC DNA]</scope>
    <source>
        <strain evidence="2 3">Am2</strain>
    </source>
</reference>
<protein>
    <recommendedName>
        <fullName evidence="1">Toprim domain-containing protein</fullName>
    </recommendedName>
</protein>
<dbReference type="SMART" id="SM00493">
    <property type="entry name" value="TOPRIM"/>
    <property type="match status" value="1"/>
</dbReference>
<dbReference type="SUPFAM" id="SSF56731">
    <property type="entry name" value="DNA primase core"/>
    <property type="match status" value="1"/>
</dbReference>
<evidence type="ECO:0000313" key="2">
    <source>
        <dbReference type="EMBL" id="WNY27726.1"/>
    </source>
</evidence>
<dbReference type="Proteomes" id="UP001304970">
    <property type="component" value="Chromosome"/>
</dbReference>
<dbReference type="InterPro" id="IPR006171">
    <property type="entry name" value="TOPRIM_dom"/>
</dbReference>
<name>A0AA96ZXI1_9EURY</name>
<proteinExistence type="predicted"/>
<dbReference type="Pfam" id="PF01751">
    <property type="entry name" value="Toprim"/>
    <property type="match status" value="1"/>
</dbReference>
<dbReference type="GeneID" id="89228954"/>
<feature type="domain" description="Toprim" evidence="1">
    <location>
        <begin position="32"/>
        <end position="113"/>
    </location>
</feature>
<dbReference type="EMBL" id="CP131061">
    <property type="protein sequence ID" value="WNY27726.1"/>
    <property type="molecule type" value="Genomic_DNA"/>
</dbReference>
<keyword evidence="3" id="KW-1185">Reference proteome</keyword>
<evidence type="ECO:0000259" key="1">
    <source>
        <dbReference type="PROSITE" id="PS50880"/>
    </source>
</evidence>
<dbReference type="AlphaFoldDB" id="A0AA96ZXI1"/>